<dbReference type="Proteomes" id="UP000236290">
    <property type="component" value="Unassembled WGS sequence"/>
</dbReference>
<dbReference type="PANTHER" id="PTHR48107">
    <property type="entry name" value="NADPH-DEPENDENT ALDEHYDE REDUCTASE-LIKE PROTEIN, CHLOROPLASTIC-RELATED"/>
    <property type="match status" value="1"/>
</dbReference>
<dbReference type="SUPFAM" id="SSF51735">
    <property type="entry name" value="NAD(P)-binding Rossmann-fold domains"/>
    <property type="match status" value="1"/>
</dbReference>
<dbReference type="PANTHER" id="PTHR48107:SF7">
    <property type="entry name" value="RE15974P"/>
    <property type="match status" value="1"/>
</dbReference>
<dbReference type="OrthoDB" id="47007at2759"/>
<reference evidence="3 4" key="1">
    <citation type="submission" date="2017-02" db="EMBL/GenBank/DDBJ databases">
        <title>Genomes of Trichoderma spp. with biocontrol activity.</title>
        <authorList>
            <person name="Gardiner D."/>
            <person name="Kazan K."/>
            <person name="Vos C."/>
            <person name="Harvey P."/>
        </authorList>
    </citation>
    <scope>NUCLEOTIDE SEQUENCE [LARGE SCALE GENOMIC DNA]</scope>
    <source>
        <strain evidence="3 4">Tr1</strain>
    </source>
</reference>
<protein>
    <submittedName>
        <fullName evidence="3">Uncharacterized protein</fullName>
    </submittedName>
</protein>
<comment type="similarity">
    <text evidence="1">Belongs to the short-chain dehydrogenases/reductases (SDR) family.</text>
</comment>
<dbReference type="InterPro" id="IPR036291">
    <property type="entry name" value="NAD(P)-bd_dom_sf"/>
</dbReference>
<dbReference type="Pfam" id="PF13561">
    <property type="entry name" value="adh_short_C2"/>
    <property type="match status" value="1"/>
</dbReference>
<keyword evidence="2" id="KW-0560">Oxidoreductase</keyword>
<evidence type="ECO:0000256" key="2">
    <source>
        <dbReference type="ARBA" id="ARBA00023002"/>
    </source>
</evidence>
<comment type="caution">
    <text evidence="3">The sequence shown here is derived from an EMBL/GenBank/DDBJ whole genome shotgun (WGS) entry which is preliminary data.</text>
</comment>
<evidence type="ECO:0000256" key="1">
    <source>
        <dbReference type="ARBA" id="ARBA00006484"/>
    </source>
</evidence>
<dbReference type="GO" id="GO:0016614">
    <property type="term" value="F:oxidoreductase activity, acting on CH-OH group of donors"/>
    <property type="evidence" value="ECO:0007669"/>
    <property type="project" value="UniProtKB-ARBA"/>
</dbReference>
<gene>
    <name evidence="3" type="ORF">THARTR1_04034</name>
</gene>
<accession>A0A2K0UDF0</accession>
<dbReference type="Gene3D" id="3.40.50.720">
    <property type="entry name" value="NAD(P)-binding Rossmann-like Domain"/>
    <property type="match status" value="1"/>
</dbReference>
<sequence length="116" mass="12089">MTVDSLSLAGKVAIITGSGRENGIGAGIALTLAKAGARVVINYVSNSTASRAETVREKIDAAAGKNTAIVVQADVSTAEGCKKIVGETLSRFGVNHIDIIGMTICFILDNRQERKK</sequence>
<dbReference type="EMBL" id="MTYI01000050">
    <property type="protein sequence ID" value="PNP55814.1"/>
    <property type="molecule type" value="Genomic_DNA"/>
</dbReference>
<organism evidence="3 4">
    <name type="scientific">Trichoderma harzianum</name>
    <name type="common">Hypocrea lixii</name>
    <dbReference type="NCBI Taxonomy" id="5544"/>
    <lineage>
        <taxon>Eukaryota</taxon>
        <taxon>Fungi</taxon>
        <taxon>Dikarya</taxon>
        <taxon>Ascomycota</taxon>
        <taxon>Pezizomycotina</taxon>
        <taxon>Sordariomycetes</taxon>
        <taxon>Hypocreomycetidae</taxon>
        <taxon>Hypocreales</taxon>
        <taxon>Hypocreaceae</taxon>
        <taxon>Trichoderma</taxon>
    </lineage>
</organism>
<proteinExistence type="inferred from homology"/>
<dbReference type="InterPro" id="IPR002347">
    <property type="entry name" value="SDR_fam"/>
</dbReference>
<dbReference type="AlphaFoldDB" id="A0A2K0UDF0"/>
<evidence type="ECO:0000313" key="4">
    <source>
        <dbReference type="Proteomes" id="UP000236290"/>
    </source>
</evidence>
<evidence type="ECO:0000313" key="3">
    <source>
        <dbReference type="EMBL" id="PNP55814.1"/>
    </source>
</evidence>
<name>A0A2K0UDF0_TRIHA</name>